<dbReference type="InterPro" id="IPR046580">
    <property type="entry name" value="DUF6640"/>
</dbReference>
<accession>A0AAN7AD94</accession>
<dbReference type="EMBL" id="MU864595">
    <property type="protein sequence ID" value="KAK4182933.1"/>
    <property type="molecule type" value="Genomic_DNA"/>
</dbReference>
<dbReference type="AlphaFoldDB" id="A0AAN7AD94"/>
<reference evidence="2" key="1">
    <citation type="journal article" date="2023" name="Mol. Phylogenet. Evol.">
        <title>Genome-scale phylogeny and comparative genomics of the fungal order Sordariales.</title>
        <authorList>
            <person name="Hensen N."/>
            <person name="Bonometti L."/>
            <person name="Westerberg I."/>
            <person name="Brannstrom I.O."/>
            <person name="Guillou S."/>
            <person name="Cros-Aarteil S."/>
            <person name="Calhoun S."/>
            <person name="Haridas S."/>
            <person name="Kuo A."/>
            <person name="Mondo S."/>
            <person name="Pangilinan J."/>
            <person name="Riley R."/>
            <person name="LaButti K."/>
            <person name="Andreopoulos B."/>
            <person name="Lipzen A."/>
            <person name="Chen C."/>
            <person name="Yan M."/>
            <person name="Daum C."/>
            <person name="Ng V."/>
            <person name="Clum A."/>
            <person name="Steindorff A."/>
            <person name="Ohm R.A."/>
            <person name="Martin F."/>
            <person name="Silar P."/>
            <person name="Natvig D.O."/>
            <person name="Lalanne C."/>
            <person name="Gautier V."/>
            <person name="Ament-Velasquez S.L."/>
            <person name="Kruys A."/>
            <person name="Hutchinson M.I."/>
            <person name="Powell A.J."/>
            <person name="Barry K."/>
            <person name="Miller A.N."/>
            <person name="Grigoriev I.V."/>
            <person name="Debuchy R."/>
            <person name="Gladieux P."/>
            <person name="Hiltunen Thoren M."/>
            <person name="Johannesson H."/>
        </authorList>
    </citation>
    <scope>NUCLEOTIDE SEQUENCE</scope>
    <source>
        <strain evidence="2">PSN309</strain>
    </source>
</reference>
<comment type="caution">
    <text evidence="2">The sequence shown here is derived from an EMBL/GenBank/DDBJ whole genome shotgun (WGS) entry which is preliminary data.</text>
</comment>
<keyword evidence="1" id="KW-1133">Transmembrane helix</keyword>
<evidence type="ECO:0000256" key="1">
    <source>
        <dbReference type="SAM" id="Phobius"/>
    </source>
</evidence>
<dbReference type="Pfam" id="PF20345">
    <property type="entry name" value="DUF6640"/>
    <property type="match status" value="1"/>
</dbReference>
<keyword evidence="1" id="KW-0812">Transmembrane</keyword>
<organism evidence="2 3">
    <name type="scientific">Podospora australis</name>
    <dbReference type="NCBI Taxonomy" id="1536484"/>
    <lineage>
        <taxon>Eukaryota</taxon>
        <taxon>Fungi</taxon>
        <taxon>Dikarya</taxon>
        <taxon>Ascomycota</taxon>
        <taxon>Pezizomycotina</taxon>
        <taxon>Sordariomycetes</taxon>
        <taxon>Sordariomycetidae</taxon>
        <taxon>Sordariales</taxon>
        <taxon>Podosporaceae</taxon>
        <taxon>Podospora</taxon>
    </lineage>
</organism>
<evidence type="ECO:0000313" key="2">
    <source>
        <dbReference type="EMBL" id="KAK4182933.1"/>
    </source>
</evidence>
<proteinExistence type="predicted"/>
<keyword evidence="3" id="KW-1185">Reference proteome</keyword>
<name>A0AAN7AD94_9PEZI</name>
<reference evidence="2" key="2">
    <citation type="submission" date="2023-05" db="EMBL/GenBank/DDBJ databases">
        <authorList>
            <consortium name="Lawrence Berkeley National Laboratory"/>
            <person name="Steindorff A."/>
            <person name="Hensen N."/>
            <person name="Bonometti L."/>
            <person name="Westerberg I."/>
            <person name="Brannstrom I.O."/>
            <person name="Guillou S."/>
            <person name="Cros-Aarteil S."/>
            <person name="Calhoun S."/>
            <person name="Haridas S."/>
            <person name="Kuo A."/>
            <person name="Mondo S."/>
            <person name="Pangilinan J."/>
            <person name="Riley R."/>
            <person name="Labutti K."/>
            <person name="Andreopoulos B."/>
            <person name="Lipzen A."/>
            <person name="Chen C."/>
            <person name="Yanf M."/>
            <person name="Daum C."/>
            <person name="Ng V."/>
            <person name="Clum A."/>
            <person name="Ohm R."/>
            <person name="Martin F."/>
            <person name="Silar P."/>
            <person name="Natvig D."/>
            <person name="Lalanne C."/>
            <person name="Gautier V."/>
            <person name="Ament-Velasquez S.L."/>
            <person name="Kruys A."/>
            <person name="Hutchinson M.I."/>
            <person name="Powell A.J."/>
            <person name="Barry K."/>
            <person name="Miller A.N."/>
            <person name="Grigoriev I.V."/>
            <person name="Debuchy R."/>
            <person name="Gladieux P."/>
            <person name="Thoren M.H."/>
            <person name="Johannesson H."/>
        </authorList>
    </citation>
    <scope>NUCLEOTIDE SEQUENCE</scope>
    <source>
        <strain evidence="2">PSN309</strain>
    </source>
</reference>
<evidence type="ECO:0000313" key="3">
    <source>
        <dbReference type="Proteomes" id="UP001302126"/>
    </source>
</evidence>
<feature type="transmembrane region" description="Helical" evidence="1">
    <location>
        <begin position="45"/>
        <end position="62"/>
    </location>
</feature>
<feature type="transmembrane region" description="Helical" evidence="1">
    <location>
        <begin position="123"/>
        <end position="139"/>
    </location>
</feature>
<gene>
    <name evidence="2" type="ORF">QBC35DRAFT_394958</name>
</gene>
<feature type="transmembrane region" description="Helical" evidence="1">
    <location>
        <begin position="83"/>
        <end position="103"/>
    </location>
</feature>
<protein>
    <submittedName>
        <fullName evidence="2">Uncharacterized protein</fullName>
    </submittedName>
</protein>
<sequence length="144" mass="15622">MLGKLLLTADAIALLLGAVINDYNYTHIFNPRWPPHAKFHGAQTLSLSIVLGLATLYYTWRSSLFPASASAPPTLARQLNKEYLNTALLTGTIYWLTGLGSILFPGTDGIDPEFGTPGTFPQLPVFSAFAGLGVLGWLLETWNV</sequence>
<dbReference type="Proteomes" id="UP001302126">
    <property type="component" value="Unassembled WGS sequence"/>
</dbReference>
<keyword evidence="1" id="KW-0472">Membrane</keyword>